<accession>A0A8S3B2U9</accession>
<organism evidence="1 3">
    <name type="scientific">Rotaria magnacalcarata</name>
    <dbReference type="NCBI Taxonomy" id="392030"/>
    <lineage>
        <taxon>Eukaryota</taxon>
        <taxon>Metazoa</taxon>
        <taxon>Spiralia</taxon>
        <taxon>Gnathifera</taxon>
        <taxon>Rotifera</taxon>
        <taxon>Eurotatoria</taxon>
        <taxon>Bdelloidea</taxon>
        <taxon>Philodinida</taxon>
        <taxon>Philodinidae</taxon>
        <taxon>Rotaria</taxon>
    </lineage>
</organism>
<feature type="non-terminal residue" evidence="1">
    <location>
        <position position="77"/>
    </location>
</feature>
<dbReference type="EMBL" id="CAJOBH010133725">
    <property type="protein sequence ID" value="CAF4771317.1"/>
    <property type="molecule type" value="Genomic_DNA"/>
</dbReference>
<dbReference type="SUPFAM" id="SSF56672">
    <property type="entry name" value="DNA/RNA polymerases"/>
    <property type="match status" value="1"/>
</dbReference>
<dbReference type="Gene3D" id="3.30.70.270">
    <property type="match status" value="1"/>
</dbReference>
<dbReference type="InterPro" id="IPR043502">
    <property type="entry name" value="DNA/RNA_pol_sf"/>
</dbReference>
<sequence>LLNTRLPQTADEACKFVKAAEYYRKFIPKFSQIAEPLRKFVPTTRTQQKKGQKTLITLTNDELNAFDQLKQILTTDM</sequence>
<evidence type="ECO:0000313" key="1">
    <source>
        <dbReference type="EMBL" id="CAF4771317.1"/>
    </source>
</evidence>
<name>A0A8S3B2U9_9BILA</name>
<dbReference type="InterPro" id="IPR043128">
    <property type="entry name" value="Rev_trsase/Diguanyl_cyclase"/>
</dbReference>
<dbReference type="Proteomes" id="UP000681720">
    <property type="component" value="Unassembled WGS sequence"/>
</dbReference>
<proteinExistence type="predicted"/>
<evidence type="ECO:0000313" key="2">
    <source>
        <dbReference type="EMBL" id="CAF4833192.1"/>
    </source>
</evidence>
<evidence type="ECO:0000313" key="3">
    <source>
        <dbReference type="Proteomes" id="UP000681967"/>
    </source>
</evidence>
<comment type="caution">
    <text evidence="1">The sequence shown here is derived from an EMBL/GenBank/DDBJ whole genome shotgun (WGS) entry which is preliminary data.</text>
</comment>
<feature type="non-terminal residue" evidence="1">
    <location>
        <position position="1"/>
    </location>
</feature>
<dbReference type="EMBL" id="CAJOBJ010157775">
    <property type="protein sequence ID" value="CAF4833192.1"/>
    <property type="molecule type" value="Genomic_DNA"/>
</dbReference>
<reference evidence="1" key="1">
    <citation type="submission" date="2021-02" db="EMBL/GenBank/DDBJ databases">
        <authorList>
            <person name="Nowell W R."/>
        </authorList>
    </citation>
    <scope>NUCLEOTIDE SEQUENCE</scope>
</reference>
<dbReference type="Proteomes" id="UP000681967">
    <property type="component" value="Unassembled WGS sequence"/>
</dbReference>
<protein>
    <submittedName>
        <fullName evidence="1">Uncharacterized protein</fullName>
    </submittedName>
</protein>
<dbReference type="AlphaFoldDB" id="A0A8S3B2U9"/>
<gene>
    <name evidence="1" type="ORF">BYL167_LOCUS46924</name>
    <name evidence="2" type="ORF">GIL414_LOCUS48564</name>
</gene>